<keyword evidence="2" id="KW-0472">Membrane</keyword>
<sequence length="129" mass="14373">MKEATLVKIIRTVVWVVILIALLLFAYFNWKPVEVKIWEGLILETKIPALVVISFLVGLIPMWLIHRASRWQNRRRIASLENAVRNATAAAEPAPSAQATKGTDTNTETPSSFTSTDTPHQPANQQDPA</sequence>
<keyword evidence="2" id="KW-1133">Transmembrane helix</keyword>
<evidence type="ECO:0000313" key="4">
    <source>
        <dbReference type="Proteomes" id="UP000284395"/>
    </source>
</evidence>
<dbReference type="Proteomes" id="UP000284395">
    <property type="component" value="Unassembled WGS sequence"/>
</dbReference>
<evidence type="ECO:0000256" key="1">
    <source>
        <dbReference type="SAM" id="MobiDB-lite"/>
    </source>
</evidence>
<feature type="compositionally biased region" description="Polar residues" evidence="1">
    <location>
        <begin position="101"/>
        <end position="129"/>
    </location>
</feature>
<feature type="transmembrane region" description="Helical" evidence="2">
    <location>
        <begin position="9"/>
        <end position="27"/>
    </location>
</feature>
<keyword evidence="4" id="KW-1185">Reference proteome</keyword>
<comment type="caution">
    <text evidence="3">The sequence shown here is derived from an EMBL/GenBank/DDBJ whole genome shotgun (WGS) entry which is preliminary data.</text>
</comment>
<dbReference type="OrthoDB" id="7595841at2"/>
<gene>
    <name evidence="3" type="ORF">D6851_12250</name>
</gene>
<evidence type="ECO:0000313" key="3">
    <source>
        <dbReference type="EMBL" id="RKF19237.1"/>
    </source>
</evidence>
<name>A0A420EEW6_9SPHN</name>
<reference evidence="3 4" key="1">
    <citation type="submission" date="2018-09" db="EMBL/GenBank/DDBJ databases">
        <title>Altererythrobacter spongiae sp. nov., isolated from a marine sponge.</title>
        <authorList>
            <person name="Zhuang L."/>
            <person name="Luo L."/>
        </authorList>
    </citation>
    <scope>NUCLEOTIDE SEQUENCE [LARGE SCALE GENOMIC DNA]</scope>
    <source>
        <strain evidence="3 4">HN-Y73</strain>
    </source>
</reference>
<organism evidence="3 4">
    <name type="scientific">Altericroceibacterium spongiae</name>
    <dbReference type="NCBI Taxonomy" id="2320269"/>
    <lineage>
        <taxon>Bacteria</taxon>
        <taxon>Pseudomonadati</taxon>
        <taxon>Pseudomonadota</taxon>
        <taxon>Alphaproteobacteria</taxon>
        <taxon>Sphingomonadales</taxon>
        <taxon>Erythrobacteraceae</taxon>
        <taxon>Altericroceibacterium</taxon>
    </lineage>
</organism>
<dbReference type="AlphaFoldDB" id="A0A420EEW6"/>
<keyword evidence="2" id="KW-0812">Transmembrane</keyword>
<protein>
    <submittedName>
        <fullName evidence="3">DUF1049 domain-containing protein</fullName>
    </submittedName>
</protein>
<evidence type="ECO:0000256" key="2">
    <source>
        <dbReference type="SAM" id="Phobius"/>
    </source>
</evidence>
<feature type="compositionally biased region" description="Low complexity" evidence="1">
    <location>
        <begin position="87"/>
        <end position="100"/>
    </location>
</feature>
<feature type="region of interest" description="Disordered" evidence="1">
    <location>
        <begin position="87"/>
        <end position="129"/>
    </location>
</feature>
<dbReference type="EMBL" id="RAPF01000006">
    <property type="protein sequence ID" value="RKF19237.1"/>
    <property type="molecule type" value="Genomic_DNA"/>
</dbReference>
<accession>A0A420EEW6</accession>
<feature type="transmembrane region" description="Helical" evidence="2">
    <location>
        <begin position="47"/>
        <end position="66"/>
    </location>
</feature>
<proteinExistence type="predicted"/>